<accession>A0ABR6NFN9</accession>
<evidence type="ECO:0000313" key="1">
    <source>
        <dbReference type="EMBL" id="MBB5985029.1"/>
    </source>
</evidence>
<name>A0ABR6NFN9_9SPHN</name>
<reference evidence="1 2" key="1">
    <citation type="submission" date="2020-08" db="EMBL/GenBank/DDBJ databases">
        <title>Exploring microbial biodiversity for novel pathways involved in the catabolism of aromatic compounds derived from lignin.</title>
        <authorList>
            <person name="Elkins J."/>
        </authorList>
    </citation>
    <scope>NUCLEOTIDE SEQUENCE [LARGE SCALE GENOMIC DNA]</scope>
    <source>
        <strain evidence="1 2">B1D3A</strain>
    </source>
</reference>
<protein>
    <submittedName>
        <fullName evidence="1">Uncharacterized protein</fullName>
    </submittedName>
</protein>
<dbReference type="RefSeq" id="WP_014075350.1">
    <property type="nucleotide sequence ID" value="NZ_JACHKA010000001.1"/>
</dbReference>
<comment type="caution">
    <text evidence="1">The sequence shown here is derived from an EMBL/GenBank/DDBJ whole genome shotgun (WGS) entry which is preliminary data.</text>
</comment>
<dbReference type="Proteomes" id="UP001138540">
    <property type="component" value="Unassembled WGS sequence"/>
</dbReference>
<sequence>MCDPIIKRTVESTIGLRGSSTDDAGEVLGIYSDSSGEKIFVIEREGLRLLPNQRFVAYRDIAALKFDPQVKESAEARKLLLSLSDGEQLTLTIDGQRGKFLDIYPIHAFIRRRAHQHRNAKRAASA</sequence>
<evidence type="ECO:0000313" key="2">
    <source>
        <dbReference type="Proteomes" id="UP001138540"/>
    </source>
</evidence>
<keyword evidence="2" id="KW-1185">Reference proteome</keyword>
<dbReference type="EMBL" id="JACHKA010000001">
    <property type="protein sequence ID" value="MBB5985029.1"/>
    <property type="molecule type" value="Genomic_DNA"/>
</dbReference>
<gene>
    <name evidence="1" type="ORF">HNP60_001003</name>
</gene>
<organism evidence="1 2">
    <name type="scientific">Sphingobium lignivorans</name>
    <dbReference type="NCBI Taxonomy" id="2735886"/>
    <lineage>
        <taxon>Bacteria</taxon>
        <taxon>Pseudomonadati</taxon>
        <taxon>Pseudomonadota</taxon>
        <taxon>Alphaproteobacteria</taxon>
        <taxon>Sphingomonadales</taxon>
        <taxon>Sphingomonadaceae</taxon>
        <taxon>Sphingobium</taxon>
    </lineage>
</organism>
<proteinExistence type="predicted"/>